<dbReference type="InterPro" id="IPR001110">
    <property type="entry name" value="UPF0012_CS"/>
</dbReference>
<comment type="caution">
    <text evidence="3">The sequence shown here is derived from an EMBL/GenBank/DDBJ whole genome shotgun (WGS) entry which is preliminary data.</text>
</comment>
<evidence type="ECO:0000256" key="1">
    <source>
        <dbReference type="ARBA" id="ARBA00010613"/>
    </source>
</evidence>
<protein>
    <submittedName>
        <fullName evidence="3">Carbon-nitrogen family hydrolase</fullName>
    </submittedName>
</protein>
<proteinExistence type="inferred from homology"/>
<dbReference type="InterPro" id="IPR036526">
    <property type="entry name" value="C-N_Hydrolase_sf"/>
</dbReference>
<dbReference type="EMBL" id="JAINVZ010000021">
    <property type="protein sequence ID" value="MBY8888063.1"/>
    <property type="molecule type" value="Genomic_DNA"/>
</dbReference>
<evidence type="ECO:0000259" key="2">
    <source>
        <dbReference type="PROSITE" id="PS50263"/>
    </source>
</evidence>
<dbReference type="PROSITE" id="PS50263">
    <property type="entry name" value="CN_HYDROLASE"/>
    <property type="match status" value="1"/>
</dbReference>
<reference evidence="3 4" key="1">
    <citation type="submission" date="2021-08" db="EMBL/GenBank/DDBJ databases">
        <title>Streptomyces sp. PTM05 isolated from lichen.</title>
        <authorList>
            <person name="Somphong A."/>
            <person name="Phongsopitanun W."/>
            <person name="Tanasupawat S."/>
        </authorList>
    </citation>
    <scope>NUCLEOTIDE SEQUENCE [LARGE SCALE GENOMIC DNA]</scope>
    <source>
        <strain evidence="3 4">Ptm05</strain>
    </source>
</reference>
<gene>
    <name evidence="3" type="ORF">K7472_24950</name>
</gene>
<dbReference type="InterPro" id="IPR003010">
    <property type="entry name" value="C-N_Hydrolase"/>
</dbReference>
<dbReference type="Gene3D" id="3.60.110.10">
    <property type="entry name" value="Carbon-nitrogen hydrolase"/>
    <property type="match status" value="1"/>
</dbReference>
<keyword evidence="4" id="KW-1185">Reference proteome</keyword>
<feature type="domain" description="CN hydrolase" evidence="2">
    <location>
        <begin position="1"/>
        <end position="281"/>
    </location>
</feature>
<dbReference type="PANTHER" id="PTHR23088:SF27">
    <property type="entry name" value="DEAMINATED GLUTATHIONE AMIDASE"/>
    <property type="match status" value="1"/>
</dbReference>
<sequence>MRASLIQIDVKPDESVDSRRARAAGLVRDQAGADLVVLPELWTVGAFAYDDFAPGAEPVDGPTAAAMSAAARDAGVWLHAGSIVERVPRAGAHPEADDRGRAPEHGDAIAPEQGRDALAPEHGGDALHNDALYNTALLFAPDGRLHRVYRKIHRFGFDKGEAALMSAGEDIVTAHLPGPDLTLGLTTCYDLRFPEQFRLLVDAGAQAVVVSAGWPARRREHWSLLARARAVESQAYVLACCSAGTHAGVEQAGHSVVVDPWGEVLAEAGAGEQVLTVELDPARVERTRAEFPVLRDRVLGVPTPKRPGA</sequence>
<keyword evidence="3" id="KW-0378">Hydrolase</keyword>
<dbReference type="SUPFAM" id="SSF56317">
    <property type="entry name" value="Carbon-nitrogen hydrolase"/>
    <property type="match status" value="1"/>
</dbReference>
<accession>A0ABS7QYQ5</accession>
<dbReference type="Pfam" id="PF00795">
    <property type="entry name" value="CN_hydrolase"/>
    <property type="match status" value="2"/>
</dbReference>
<dbReference type="Proteomes" id="UP001198565">
    <property type="component" value="Unassembled WGS sequence"/>
</dbReference>
<name>A0ABS7QYQ5_9ACTN</name>
<dbReference type="PANTHER" id="PTHR23088">
    <property type="entry name" value="NITRILASE-RELATED"/>
    <property type="match status" value="1"/>
</dbReference>
<dbReference type="RefSeq" id="WP_222980800.1">
    <property type="nucleotide sequence ID" value="NZ_JAINVZ010000021.1"/>
</dbReference>
<comment type="similarity">
    <text evidence="1">Belongs to the carbon-nitrogen hydrolase superfamily. NIT1/NIT2 family.</text>
</comment>
<evidence type="ECO:0000313" key="3">
    <source>
        <dbReference type="EMBL" id="MBY8888063.1"/>
    </source>
</evidence>
<organism evidence="3 4">
    <name type="scientific">Streptantibioticus parmotrematis</name>
    <dbReference type="NCBI Taxonomy" id="2873249"/>
    <lineage>
        <taxon>Bacteria</taxon>
        <taxon>Bacillati</taxon>
        <taxon>Actinomycetota</taxon>
        <taxon>Actinomycetes</taxon>
        <taxon>Kitasatosporales</taxon>
        <taxon>Streptomycetaceae</taxon>
        <taxon>Streptantibioticus</taxon>
    </lineage>
</organism>
<evidence type="ECO:0000313" key="4">
    <source>
        <dbReference type="Proteomes" id="UP001198565"/>
    </source>
</evidence>
<dbReference type="PROSITE" id="PS01227">
    <property type="entry name" value="UPF0012"/>
    <property type="match status" value="1"/>
</dbReference>
<dbReference type="CDD" id="cd07583">
    <property type="entry name" value="nitrilase_5"/>
    <property type="match status" value="1"/>
</dbReference>
<dbReference type="GO" id="GO:0016787">
    <property type="term" value="F:hydrolase activity"/>
    <property type="evidence" value="ECO:0007669"/>
    <property type="project" value="UniProtKB-KW"/>
</dbReference>